<gene>
    <name evidence="2" type="ORF">BHM03_00041291</name>
</gene>
<protein>
    <submittedName>
        <fullName evidence="2">Uncharacterized protein</fullName>
    </submittedName>
</protein>
<sequence length="322" mass="35943">MRLGHDWADGGREMQFGHDWTDGGRGMQLGHDWTDGGRGMHLGHDWIDGGRGMQLGHDWTDGGRGMCLGHDWTDGSREMQLRHDWIDGGRGMQLGHDWTNGGRGMVSGTIGLIVAEKCCSGTTRLMVVEKCSSSMTGLMVIEGVPREHTLVYYTCLTRVNFSLHKLRTCGLALRAVACCACDFDDGRQRPFRADVEPYLLIWSAVCRPTTKVGRLGTSSSVVDGRVSRCELDGRTSHTRLSGEADRVVDELIGRLEQADKELNELREGSIESQHQLKEQRVDRHKVDDELLKLMRENKFLKAELPGKSVTNYQQSIGFGWGL</sequence>
<dbReference type="Proteomes" id="UP000290560">
    <property type="component" value="Unassembled WGS sequence"/>
</dbReference>
<evidence type="ECO:0000313" key="2">
    <source>
        <dbReference type="EMBL" id="RZR74684.1"/>
    </source>
</evidence>
<evidence type="ECO:0000256" key="1">
    <source>
        <dbReference type="SAM" id="Coils"/>
    </source>
</evidence>
<proteinExistence type="predicted"/>
<dbReference type="AlphaFoldDB" id="A0A445MK80"/>
<reference evidence="2" key="1">
    <citation type="journal article" date="2018" name="Data Brief">
        <title>Genome sequence data from 17 accessions of Ensete ventricosum, a staple food crop for millions in Ethiopia.</title>
        <authorList>
            <person name="Yemataw Z."/>
            <person name="Muzemil S."/>
            <person name="Ambachew D."/>
            <person name="Tripathi L."/>
            <person name="Tesfaye K."/>
            <person name="Chala A."/>
            <person name="Farbos A."/>
            <person name="O'Neill P."/>
            <person name="Moore K."/>
            <person name="Grant M."/>
            <person name="Studholme D.J."/>
        </authorList>
    </citation>
    <scope>NUCLEOTIDE SEQUENCE [LARGE SCALE GENOMIC DNA]</scope>
    <source>
        <tissue evidence="2">Leaf</tissue>
    </source>
</reference>
<name>A0A445MK80_ENSVE</name>
<keyword evidence="1" id="KW-0175">Coiled coil</keyword>
<dbReference type="EMBL" id="KV876345">
    <property type="protein sequence ID" value="RZR74684.1"/>
    <property type="molecule type" value="Genomic_DNA"/>
</dbReference>
<accession>A0A445MK80</accession>
<organism evidence="2">
    <name type="scientific">Ensete ventricosum</name>
    <name type="common">Abyssinian banana</name>
    <name type="synonym">Musa ensete</name>
    <dbReference type="NCBI Taxonomy" id="4639"/>
    <lineage>
        <taxon>Eukaryota</taxon>
        <taxon>Viridiplantae</taxon>
        <taxon>Streptophyta</taxon>
        <taxon>Embryophyta</taxon>
        <taxon>Tracheophyta</taxon>
        <taxon>Spermatophyta</taxon>
        <taxon>Magnoliopsida</taxon>
        <taxon>Liliopsida</taxon>
        <taxon>Zingiberales</taxon>
        <taxon>Musaceae</taxon>
        <taxon>Ensete</taxon>
    </lineage>
</organism>
<feature type="coiled-coil region" evidence="1">
    <location>
        <begin position="248"/>
        <end position="303"/>
    </location>
</feature>